<evidence type="ECO:0000313" key="2">
    <source>
        <dbReference type="Proteomes" id="UP001189429"/>
    </source>
</evidence>
<proteinExistence type="predicted"/>
<comment type="caution">
    <text evidence="1">The sequence shown here is derived from an EMBL/GenBank/DDBJ whole genome shotgun (WGS) entry which is preliminary data.</text>
</comment>
<sequence length="465" mass="51916">MLIRNARILPSIAESFDDIEFAVNLQLAIHKCVLVPLWAEVTPSLIKETEEYLAEMVPSWRGFRVDSSAKYLGTRIGPGISEQGIWKDAAAKWWSRTAELSRTGMATSLAARAYNVNVLPCLSYLAQFFFIIPEIWRIEVTMLHRLLCFPPSSMRKADILALGSWCGSPAPVGVLPYSVATILRAAAHTVRGWAPVLGSLHETAVEHLPLVRVLRGAWSPPWWATERSIVQNYGLVMDLFRTLLHPRPELDKLPVPVPPALVEAARRAMADGELAAAAAVPPRKVKRQAAAMLALRDGLYDGRLDILIGRRLRRWGIVITPEELHGRWLELRAVLRAVRPSWLWSWLRAAVIGWITSGRMHVIAPRPCIFGCDAKDDLMHYMKCEKLRSAVAAPAEPSELEFGMVFLGLGLPHEHRVRARKTCVHAVALTTQLYHIEKWRIDSGLPVHDAAIAAARIAALHRLQA</sequence>
<evidence type="ECO:0000313" key="1">
    <source>
        <dbReference type="EMBL" id="CAK0829412.1"/>
    </source>
</evidence>
<keyword evidence="2" id="KW-1185">Reference proteome</keyword>
<name>A0ABN9SBQ3_9DINO</name>
<protein>
    <submittedName>
        <fullName evidence="1">Uncharacterized protein</fullName>
    </submittedName>
</protein>
<dbReference type="Proteomes" id="UP001189429">
    <property type="component" value="Unassembled WGS sequence"/>
</dbReference>
<reference evidence="1" key="1">
    <citation type="submission" date="2023-10" db="EMBL/GenBank/DDBJ databases">
        <authorList>
            <person name="Chen Y."/>
            <person name="Shah S."/>
            <person name="Dougan E. K."/>
            <person name="Thang M."/>
            <person name="Chan C."/>
        </authorList>
    </citation>
    <scope>NUCLEOTIDE SEQUENCE [LARGE SCALE GENOMIC DNA]</scope>
</reference>
<dbReference type="EMBL" id="CAUYUJ010010446">
    <property type="protein sequence ID" value="CAK0829412.1"/>
    <property type="molecule type" value="Genomic_DNA"/>
</dbReference>
<accession>A0ABN9SBQ3</accession>
<gene>
    <name evidence="1" type="ORF">PCOR1329_LOCUS28365</name>
</gene>
<organism evidence="1 2">
    <name type="scientific">Prorocentrum cordatum</name>
    <dbReference type="NCBI Taxonomy" id="2364126"/>
    <lineage>
        <taxon>Eukaryota</taxon>
        <taxon>Sar</taxon>
        <taxon>Alveolata</taxon>
        <taxon>Dinophyceae</taxon>
        <taxon>Prorocentrales</taxon>
        <taxon>Prorocentraceae</taxon>
        <taxon>Prorocentrum</taxon>
    </lineage>
</organism>